<evidence type="ECO:0000259" key="7">
    <source>
        <dbReference type="PROSITE" id="PS50950"/>
    </source>
</evidence>
<dbReference type="Pfam" id="PF05485">
    <property type="entry name" value="THAP"/>
    <property type="match status" value="1"/>
</dbReference>
<organism evidence="8 9">
    <name type="scientific">Patiria miniata</name>
    <name type="common">Bat star</name>
    <name type="synonym">Asterina miniata</name>
    <dbReference type="NCBI Taxonomy" id="46514"/>
    <lineage>
        <taxon>Eukaryota</taxon>
        <taxon>Metazoa</taxon>
        <taxon>Echinodermata</taxon>
        <taxon>Eleutherozoa</taxon>
        <taxon>Asterozoa</taxon>
        <taxon>Asteroidea</taxon>
        <taxon>Valvatacea</taxon>
        <taxon>Valvatida</taxon>
        <taxon>Asterinidae</taxon>
        <taxon>Patiria</taxon>
    </lineage>
</organism>
<dbReference type="GeneID" id="119730833"/>
<evidence type="ECO:0000313" key="9">
    <source>
        <dbReference type="Proteomes" id="UP000887568"/>
    </source>
</evidence>
<dbReference type="Proteomes" id="UP000887568">
    <property type="component" value="Unplaced"/>
</dbReference>
<dbReference type="EnsemblMetazoa" id="XM_038203884.1">
    <property type="protein sequence ID" value="XP_038059812.1"/>
    <property type="gene ID" value="LOC119730833"/>
</dbReference>
<feature type="domain" description="THAP-type" evidence="7">
    <location>
        <begin position="10"/>
        <end position="96"/>
    </location>
</feature>
<keyword evidence="9" id="KW-1185">Reference proteome</keyword>
<name>A0A914A7H6_PATMI</name>
<dbReference type="PROSITE" id="PS50950">
    <property type="entry name" value="ZF_THAP"/>
    <property type="match status" value="1"/>
</dbReference>
<comment type="cofactor">
    <cofactor evidence="1">
        <name>a divalent metal cation</name>
        <dbReference type="ChEBI" id="CHEBI:60240"/>
    </cofactor>
</comment>
<dbReference type="InterPro" id="IPR027805">
    <property type="entry name" value="Transposase_HTH_dom"/>
</dbReference>
<dbReference type="Pfam" id="PF13613">
    <property type="entry name" value="HTH_Tnp_4"/>
    <property type="match status" value="1"/>
</dbReference>
<dbReference type="InterPro" id="IPR006612">
    <property type="entry name" value="THAP_Znf"/>
</dbReference>
<protein>
    <recommendedName>
        <fullName evidence="7">THAP-type domain-containing protein</fullName>
    </recommendedName>
</protein>
<reference evidence="8" key="1">
    <citation type="submission" date="2022-11" db="UniProtKB">
        <authorList>
            <consortium name="EnsemblMetazoa"/>
        </authorList>
    </citation>
    <scope>IDENTIFICATION</scope>
</reference>
<keyword evidence="5 6" id="KW-0238">DNA-binding</keyword>
<dbReference type="AlphaFoldDB" id="A0A914A7H6"/>
<evidence type="ECO:0000313" key="8">
    <source>
        <dbReference type="EnsemblMetazoa" id="XP_038059812.1"/>
    </source>
</evidence>
<dbReference type="GO" id="GO:0008270">
    <property type="term" value="F:zinc ion binding"/>
    <property type="evidence" value="ECO:0007669"/>
    <property type="project" value="UniProtKB-KW"/>
</dbReference>
<evidence type="ECO:0000256" key="6">
    <source>
        <dbReference type="PROSITE-ProRule" id="PRU00309"/>
    </source>
</evidence>
<keyword evidence="2" id="KW-0479">Metal-binding</keyword>
<evidence type="ECO:0000256" key="5">
    <source>
        <dbReference type="ARBA" id="ARBA00023125"/>
    </source>
</evidence>
<accession>A0A914A7H6</accession>
<keyword evidence="3 6" id="KW-0863">Zinc-finger</keyword>
<dbReference type="PANTHER" id="PTHR23080:SF143">
    <property type="entry name" value="SI:DKEY-56D12.4"/>
    <property type="match status" value="1"/>
</dbReference>
<dbReference type="Pfam" id="PF13359">
    <property type="entry name" value="DDE_Tnp_4"/>
    <property type="match status" value="1"/>
</dbReference>
<sequence>MGRTRRSWREKKICAMDGCPHNAATCPSQQFYCFPSENETRRRQLWIALSGKANHIRYDGSPWSPGRSTRLCACHFEGGRKNNEPRLKVGADHSDAIVRLKEWKTKKREPSVPLASADHSYVSLHQPVEERIKNKQTQVCFPIEVLCWCGDDHAQTPVHSMYCCVDGNDVGTQTSFRRDPCGSFSEAKERRFRLAALEAKPRGFVGWDGTDEAVDKIHDVTGVLPDVFFLLYSLLPQKSRGMSLENCLLLFLMKLRHGQSFSCLGVVFSVSRTTASRNFQFVLDNLCRVTRNWIVWPSAEMVHAMMPSGFSEYPNARCILDCLEFKTEKPAILREQVLLYSPCKGTCTCKVLVVSSPNGLISFLSRVYTGSATDSQITVESGFLNMLEPDDEIVASKGFPDLARQVAGRQAVAVAPPLAIPNRHFKAGDVAMAYNVSSVRVRVERVVQRIRLFNILSVTYPSELLPYVDDVVHMCAVLANLQNP</sequence>
<evidence type="ECO:0000256" key="1">
    <source>
        <dbReference type="ARBA" id="ARBA00001968"/>
    </source>
</evidence>
<dbReference type="GO" id="GO:0003677">
    <property type="term" value="F:DNA binding"/>
    <property type="evidence" value="ECO:0007669"/>
    <property type="project" value="UniProtKB-UniRule"/>
</dbReference>
<evidence type="ECO:0000256" key="3">
    <source>
        <dbReference type="ARBA" id="ARBA00022771"/>
    </source>
</evidence>
<evidence type="ECO:0000256" key="4">
    <source>
        <dbReference type="ARBA" id="ARBA00022833"/>
    </source>
</evidence>
<evidence type="ECO:0000256" key="2">
    <source>
        <dbReference type="ARBA" id="ARBA00022723"/>
    </source>
</evidence>
<dbReference type="PANTHER" id="PTHR23080">
    <property type="entry name" value="THAP DOMAIN PROTEIN"/>
    <property type="match status" value="1"/>
</dbReference>
<dbReference type="InterPro" id="IPR027806">
    <property type="entry name" value="HARBI1_dom"/>
</dbReference>
<dbReference type="OMA" id="ACHFEGG"/>
<dbReference type="OrthoDB" id="6500017at2759"/>
<proteinExistence type="predicted"/>
<keyword evidence="4" id="KW-0862">Zinc</keyword>
<dbReference type="SUPFAM" id="SSF57716">
    <property type="entry name" value="Glucocorticoid receptor-like (DNA-binding domain)"/>
    <property type="match status" value="1"/>
</dbReference>
<dbReference type="RefSeq" id="XP_038059812.1">
    <property type="nucleotide sequence ID" value="XM_038203884.1"/>
</dbReference>